<dbReference type="PANTHER" id="PTHR47592">
    <property type="entry name" value="PBF68 PROTEIN"/>
    <property type="match status" value="1"/>
</dbReference>
<comment type="caution">
    <text evidence="2">The sequence shown here is derived from an EMBL/GenBank/DDBJ whole genome shotgun (WGS) entry which is preliminary data.</text>
</comment>
<dbReference type="OrthoDB" id="1727805at2759"/>
<proteinExistence type="predicted"/>
<organism evidence="2 3">
    <name type="scientific">Gossypium anomalum</name>
    <dbReference type="NCBI Taxonomy" id="47600"/>
    <lineage>
        <taxon>Eukaryota</taxon>
        <taxon>Viridiplantae</taxon>
        <taxon>Streptophyta</taxon>
        <taxon>Embryophyta</taxon>
        <taxon>Tracheophyta</taxon>
        <taxon>Spermatophyta</taxon>
        <taxon>Magnoliopsida</taxon>
        <taxon>eudicotyledons</taxon>
        <taxon>Gunneridae</taxon>
        <taxon>Pentapetalae</taxon>
        <taxon>rosids</taxon>
        <taxon>malvids</taxon>
        <taxon>Malvales</taxon>
        <taxon>Malvaceae</taxon>
        <taxon>Malvoideae</taxon>
        <taxon>Gossypium</taxon>
    </lineage>
</organism>
<dbReference type="InterPro" id="IPR036875">
    <property type="entry name" value="Znf_CCHC_sf"/>
</dbReference>
<dbReference type="GO" id="GO:0008270">
    <property type="term" value="F:zinc ion binding"/>
    <property type="evidence" value="ECO:0007669"/>
    <property type="project" value="InterPro"/>
</dbReference>
<sequence length="472" mass="53837">MAATRFEIEKFDGETNFNLWQVRMMAILVQSGLKKVVTGKKPENLNKTEWEELDEKALSEIQLCLANTVLQEVLMEKTSSALWKRLETLYATKSLANCLVLKQRLFTFRMNEGELLRDHIIQFITLLNDLKNVEVHIDVEDQTMLLLCSLPPSYKSFRETLIYGRDKLSFEDVKDHLLSRDKLDNELHLDSKIDRQASILIASKKRDKMCRYCKKLGHVKADCYKLRNKKAAESNEEDVAGANLVDENGDYFLLVSTSDNTKLKSEWILDSGCSFHMCPNREWFSTYSSVEGRVVRMGNDSSSKVIGISTVKIKMHDGTIRTLSDVRYVPDLRKNFISFSILDLKGYRINIKSSGIKVSRGALVLLKGKRTRSLYILEGSTVTGEIECPSSVTKSKSTRLELKQLGHSREKGMTISLKRGSLLDVGFEKLGHCVRENQTRVSFDLAVYKPKARSLPISKHKFDSVNFLHSSR</sequence>
<gene>
    <name evidence="2" type="ORF">CXB51_002951</name>
</gene>
<dbReference type="InterPro" id="IPR054722">
    <property type="entry name" value="PolX-like_BBD"/>
</dbReference>
<dbReference type="PANTHER" id="PTHR47592:SF27">
    <property type="entry name" value="OS08G0421700 PROTEIN"/>
    <property type="match status" value="1"/>
</dbReference>
<evidence type="ECO:0000313" key="3">
    <source>
        <dbReference type="Proteomes" id="UP000701853"/>
    </source>
</evidence>
<evidence type="ECO:0000313" key="2">
    <source>
        <dbReference type="EMBL" id="KAG8500956.1"/>
    </source>
</evidence>
<accession>A0A8J5ZIC3</accession>
<dbReference type="Pfam" id="PF14223">
    <property type="entry name" value="Retrotran_gag_2"/>
    <property type="match status" value="1"/>
</dbReference>
<dbReference type="Proteomes" id="UP000701853">
    <property type="component" value="Chromosome 2"/>
</dbReference>
<keyword evidence="3" id="KW-1185">Reference proteome</keyword>
<dbReference type="AlphaFoldDB" id="A0A8J5ZIC3"/>
<evidence type="ECO:0000259" key="1">
    <source>
        <dbReference type="Pfam" id="PF22936"/>
    </source>
</evidence>
<dbReference type="EMBL" id="JAHUZN010000002">
    <property type="protein sequence ID" value="KAG8500956.1"/>
    <property type="molecule type" value="Genomic_DNA"/>
</dbReference>
<name>A0A8J5ZIC3_9ROSI</name>
<dbReference type="Pfam" id="PF22936">
    <property type="entry name" value="Pol_BBD"/>
    <property type="match status" value="1"/>
</dbReference>
<reference evidence="2 3" key="1">
    <citation type="journal article" date="2021" name="bioRxiv">
        <title>The Gossypium anomalum genome as a resource for cotton improvement and evolutionary analysis of hybrid incompatibility.</title>
        <authorList>
            <person name="Grover C.E."/>
            <person name="Yuan D."/>
            <person name="Arick M.A."/>
            <person name="Miller E.R."/>
            <person name="Hu G."/>
            <person name="Peterson D.G."/>
            <person name="Wendel J.F."/>
            <person name="Udall J.A."/>
        </authorList>
    </citation>
    <scope>NUCLEOTIDE SEQUENCE [LARGE SCALE GENOMIC DNA]</scope>
    <source>
        <strain evidence="2">JFW-Udall</strain>
        <tissue evidence="2">Leaf</tissue>
    </source>
</reference>
<feature type="domain" description="Retrovirus-related Pol polyprotein from transposon TNT 1-94-like beta-barrel" evidence="1">
    <location>
        <begin position="267"/>
        <end position="347"/>
    </location>
</feature>
<protein>
    <recommendedName>
        <fullName evidence="1">Retrovirus-related Pol polyprotein from transposon TNT 1-94-like beta-barrel domain-containing protein</fullName>
    </recommendedName>
</protein>
<dbReference type="GO" id="GO:0003676">
    <property type="term" value="F:nucleic acid binding"/>
    <property type="evidence" value="ECO:0007669"/>
    <property type="project" value="InterPro"/>
</dbReference>
<dbReference type="SUPFAM" id="SSF57756">
    <property type="entry name" value="Retrovirus zinc finger-like domains"/>
    <property type="match status" value="1"/>
</dbReference>